<dbReference type="AlphaFoldDB" id="Q2R2M6"/>
<evidence type="ECO:0000259" key="3">
    <source>
        <dbReference type="Pfam" id="PF26168"/>
    </source>
</evidence>
<feature type="compositionally biased region" description="Basic and acidic residues" evidence="2">
    <location>
        <begin position="240"/>
        <end position="258"/>
    </location>
</feature>
<name>Q2R2M6_ORYSJ</name>
<dbReference type="Pfam" id="PF26168">
    <property type="entry name" value="Glyco_transf_N"/>
    <property type="match status" value="1"/>
</dbReference>
<reference evidence="4" key="2">
    <citation type="submission" date="2005-04" db="EMBL/GenBank/DDBJ databases">
        <authorList>
            <person name="Buell C.R."/>
            <person name="Wing R.A."/>
            <person name="McCombie W.A."/>
            <person name="Ouyang S."/>
        </authorList>
    </citation>
    <scope>NUCLEOTIDE SEQUENCE</scope>
</reference>
<feature type="compositionally biased region" description="Basic and acidic residues" evidence="2">
    <location>
        <begin position="265"/>
        <end position="277"/>
    </location>
</feature>
<dbReference type="Gene3D" id="3.40.50.2000">
    <property type="entry name" value="Glycogen Phosphorylase B"/>
    <property type="match status" value="1"/>
</dbReference>
<comment type="similarity">
    <text evidence="1">Belongs to the UDP-glycosyltransferase family.</text>
</comment>
<evidence type="ECO:0000256" key="1">
    <source>
        <dbReference type="ARBA" id="ARBA00009995"/>
    </source>
</evidence>
<dbReference type="EMBL" id="DP000010">
    <property type="protein sequence ID" value="ABA94283.1"/>
    <property type="molecule type" value="Genomic_DNA"/>
</dbReference>
<reference evidence="4" key="3">
    <citation type="submission" date="2006-01" db="EMBL/GenBank/DDBJ databases">
        <authorList>
            <person name="Buell R."/>
        </authorList>
    </citation>
    <scope>NUCLEOTIDE SEQUENCE</scope>
</reference>
<feature type="region of interest" description="Disordered" evidence="2">
    <location>
        <begin position="1"/>
        <end position="20"/>
    </location>
</feature>
<gene>
    <name evidence="4" type="ordered locus">LOC_Os11g35300</name>
</gene>
<sequence>MKEGIGPGGGEDRIGGGLGGSSWSSTPMAAAMVVDWEVARLWAAVNGCRWDLDAGVDAGGARSGERGGTVWKGAAPGRCTVLHGAIERCKYGGGGGIHFWLVEEAGSEREAVLQLHHSDRRSGHGRAAAQLESVAVVAVPFPEQDHLNQLLHLSLQLASLGLEVHYTAPTPHVRQARAQRGRVQLSLPIPCTRATAVTESAHESFRRRGQGLGYASLEYVDGEKAKAPLRRKRPRCCSGGEEKGMGYGGREERSRDCGGDGGSGEETRGRREEMERGWTMKRIRMRGKEAKVERG</sequence>
<evidence type="ECO:0000256" key="2">
    <source>
        <dbReference type="SAM" id="MobiDB-lite"/>
    </source>
</evidence>
<feature type="region of interest" description="Disordered" evidence="2">
    <location>
        <begin position="233"/>
        <end position="277"/>
    </location>
</feature>
<proteinExistence type="inferred from homology"/>
<feature type="domain" description="Glycosyltransferase N-terminal" evidence="3">
    <location>
        <begin position="132"/>
        <end position="179"/>
    </location>
</feature>
<organism evidence="4">
    <name type="scientific">Oryza sativa subsp. japonica</name>
    <name type="common">Rice</name>
    <dbReference type="NCBI Taxonomy" id="39947"/>
    <lineage>
        <taxon>Eukaryota</taxon>
        <taxon>Viridiplantae</taxon>
        <taxon>Streptophyta</taxon>
        <taxon>Embryophyta</taxon>
        <taxon>Tracheophyta</taxon>
        <taxon>Spermatophyta</taxon>
        <taxon>Magnoliopsida</taxon>
        <taxon>Liliopsida</taxon>
        <taxon>Poales</taxon>
        <taxon>Poaceae</taxon>
        <taxon>BOP clade</taxon>
        <taxon>Oryzoideae</taxon>
        <taxon>Oryzeae</taxon>
        <taxon>Oryzinae</taxon>
        <taxon>Oryza</taxon>
        <taxon>Oryza sativa</taxon>
    </lineage>
</organism>
<accession>Q2R2M6</accession>
<protein>
    <recommendedName>
        <fullName evidence="3">Glycosyltransferase N-terminal domain-containing protein</fullName>
    </recommendedName>
</protein>
<reference evidence="4" key="1">
    <citation type="journal article" date="2005" name="BMC Biol.">
        <title>The sequence of rice chromosomes 11 and 12, rich in disease resistance genes and recent gene duplications.</title>
        <authorList>
            <consortium name="The rice chromosomes 11 and 12 sequencing consortia"/>
        </authorList>
    </citation>
    <scope>NUCLEOTIDE SEQUENCE [LARGE SCALE GENOMIC DNA]</scope>
</reference>
<dbReference type="InterPro" id="IPR058980">
    <property type="entry name" value="Glyco_transf_N"/>
</dbReference>
<evidence type="ECO:0000313" key="4">
    <source>
        <dbReference type="EMBL" id="ABA94283.1"/>
    </source>
</evidence>